<evidence type="ECO:0000313" key="2">
    <source>
        <dbReference type="EMBL" id="KAG5165196.1"/>
    </source>
</evidence>
<dbReference type="CDD" id="cd09917">
    <property type="entry name" value="F-box_SF"/>
    <property type="match status" value="1"/>
</dbReference>
<dbReference type="SUPFAM" id="SSF81383">
    <property type="entry name" value="F-box domain"/>
    <property type="match status" value="1"/>
</dbReference>
<evidence type="ECO:0000259" key="1">
    <source>
        <dbReference type="PROSITE" id="PS50181"/>
    </source>
</evidence>
<gene>
    <name evidence="2" type="ORF">JR316_009892</name>
</gene>
<proteinExistence type="predicted"/>
<organism evidence="2">
    <name type="scientific">Psilocybe cubensis</name>
    <name type="common">Psychedelic mushroom</name>
    <name type="synonym">Stropharia cubensis</name>
    <dbReference type="NCBI Taxonomy" id="181762"/>
    <lineage>
        <taxon>Eukaryota</taxon>
        <taxon>Fungi</taxon>
        <taxon>Dikarya</taxon>
        <taxon>Basidiomycota</taxon>
        <taxon>Agaricomycotina</taxon>
        <taxon>Agaricomycetes</taxon>
        <taxon>Agaricomycetidae</taxon>
        <taxon>Agaricales</taxon>
        <taxon>Agaricineae</taxon>
        <taxon>Strophariaceae</taxon>
        <taxon>Psilocybe</taxon>
    </lineage>
</organism>
<comment type="caution">
    <text evidence="2">The sequence shown here is derived from an EMBL/GenBank/DDBJ whole genome shotgun (WGS) entry which is preliminary data.</text>
</comment>
<dbReference type="EMBL" id="JAFIQS010000010">
    <property type="protein sequence ID" value="KAG5165196.1"/>
    <property type="molecule type" value="Genomic_DNA"/>
</dbReference>
<sequence length="583" mass="66716">MISTSLIHMPTELLLNVLEDLRPKDILNMAKACRRLNLIAIPYLLKEMGLPDPEEFCVVKASSHRYTDELAALSVYFPLLSINHFYCIISHRRDLEDSFIPPSHISWLIDNIRRVNILLSRLSSVGTFSLVIDSWGSGWSLRSEIVQGFVAWVIDLVHTAMRKSCASLQILHCHPTTVETNYNFELLRERSGPKLVRTIRDRIHRLFTRTTQLEDPQFVGNGWRYRKAPSLGPFRCVLPRMPQSALTRLDIDSEFLLVPPFSAWTFEVLRSSPIITLVFSLPSCITKKEFSVYHFPRIAASVPKLLELRCSFPDEGFLNTVVENLHQTPLLRKLVCSLSFSNESISLPSIPRTIPIIKLVHLTSFTGSPDQAACFLRYPVVLPSLQFINLISDSYYQSQTFDTDYTGVAAHFASINRRMMEMNINPCISLCLANQCVVLHGIALVPDGITDCFQQFSIVSRLTLEVVYQHPSAETEETSPTHDSLIHYTFSWMNVFRGLRYLTLAVKCNKAIDDPSKLHIVSSIKNRFPEMVSVNLVNLTIEPRKYHYHWSNAHDDWERGTYNIPMTPSYERKSRELCVCSDF</sequence>
<dbReference type="Pfam" id="PF12937">
    <property type="entry name" value="F-box-like"/>
    <property type="match status" value="1"/>
</dbReference>
<feature type="domain" description="F-box" evidence="1">
    <location>
        <begin position="3"/>
        <end position="48"/>
    </location>
</feature>
<dbReference type="InterPro" id="IPR036047">
    <property type="entry name" value="F-box-like_dom_sf"/>
</dbReference>
<reference evidence="2" key="1">
    <citation type="submission" date="2021-02" db="EMBL/GenBank/DDBJ databases">
        <title>Psilocybe cubensis genome.</title>
        <authorList>
            <person name="Mckernan K.J."/>
            <person name="Crawford S."/>
            <person name="Trippe A."/>
            <person name="Kane L.T."/>
            <person name="Mclaughlin S."/>
        </authorList>
    </citation>
    <scope>NUCLEOTIDE SEQUENCE [LARGE SCALE GENOMIC DNA]</scope>
    <source>
        <strain evidence="2">MGC-MH-2018</strain>
    </source>
</reference>
<accession>A0A8H7XSH4</accession>
<name>A0A8H7XSH4_PSICU</name>
<dbReference type="PROSITE" id="PS50181">
    <property type="entry name" value="FBOX"/>
    <property type="match status" value="1"/>
</dbReference>
<dbReference type="InterPro" id="IPR001810">
    <property type="entry name" value="F-box_dom"/>
</dbReference>
<dbReference type="AlphaFoldDB" id="A0A8H7XSH4"/>
<protein>
    <recommendedName>
        <fullName evidence="1">F-box domain-containing protein</fullName>
    </recommendedName>
</protein>